<dbReference type="RefSeq" id="WP_323275888.1">
    <property type="nucleotide sequence ID" value="NZ_JAYGHT010000077.1"/>
</dbReference>
<name>A0ABU5TZB2_9CYAN</name>
<accession>A0ABU5TZB2</accession>
<evidence type="ECO:0000313" key="3">
    <source>
        <dbReference type="Proteomes" id="UP001301728"/>
    </source>
</evidence>
<feature type="domain" description="Double-GTPase 2" evidence="1">
    <location>
        <begin position="20"/>
        <end position="199"/>
    </location>
</feature>
<dbReference type="InterPro" id="IPR045528">
    <property type="entry name" value="DO-GTPase2"/>
</dbReference>
<gene>
    <name evidence="2" type="ORF">VB854_15085</name>
</gene>
<organism evidence="2 3">
    <name type="scientific">Limnoraphis robusta CCNP1315</name>
    <dbReference type="NCBI Taxonomy" id="3110306"/>
    <lineage>
        <taxon>Bacteria</taxon>
        <taxon>Bacillati</taxon>
        <taxon>Cyanobacteriota</taxon>
        <taxon>Cyanophyceae</taxon>
        <taxon>Oscillatoriophycideae</taxon>
        <taxon>Oscillatoriales</taxon>
        <taxon>Sirenicapillariaceae</taxon>
        <taxon>Limnoraphis</taxon>
    </lineage>
</organism>
<dbReference type="Proteomes" id="UP001301728">
    <property type="component" value="Unassembled WGS sequence"/>
</dbReference>
<keyword evidence="3" id="KW-1185">Reference proteome</keyword>
<comment type="caution">
    <text evidence="2">The sequence shown here is derived from an EMBL/GenBank/DDBJ whole genome shotgun (WGS) entry which is preliminary data.</text>
</comment>
<proteinExistence type="predicted"/>
<dbReference type="Pfam" id="PF19993">
    <property type="entry name" value="DO-GTPase2"/>
    <property type="match status" value="1"/>
</dbReference>
<dbReference type="InterPro" id="IPR027417">
    <property type="entry name" value="P-loop_NTPase"/>
</dbReference>
<sequence>MSNFLRSIFPSQQKLPTLNITMLGPSGVGKTSLLAAMYDQFENVSKDLQLIPDQDSKSILDMRLNELKSFVGDSIKVRGGISQTGEPRSFQLEFGEIGTSPSLKLNFQDYPGEYIEQTDKIEEVKKFIRDSAAVLIPIDTPALMERDGKYHDKFNQPSELNNLFKDLYKNLDSRRLVILAPVKCEKYMQNTPELFRKVKAGYQPLLNKFASDKLLPKVAVIITPVQTVGSVIFSRIEEENNELTFYYRKPNPTDPYKPKNSEQPLKYLLRFLLKSHFDNQRKSVFSKIMLDFFGSNASLLNAVRKFSDPSSDMVEIVQSTDLFKL</sequence>
<evidence type="ECO:0000313" key="2">
    <source>
        <dbReference type="EMBL" id="MEA5520271.1"/>
    </source>
</evidence>
<evidence type="ECO:0000259" key="1">
    <source>
        <dbReference type="Pfam" id="PF19993"/>
    </source>
</evidence>
<reference evidence="2 3" key="1">
    <citation type="submission" date="2023-12" db="EMBL/GenBank/DDBJ databases">
        <title>Baltic Sea Cyanobacteria.</title>
        <authorList>
            <person name="Delbaje E."/>
            <person name="Fewer D.P."/>
            <person name="Shishido T.K."/>
        </authorList>
    </citation>
    <scope>NUCLEOTIDE SEQUENCE [LARGE SCALE GENOMIC DNA]</scope>
    <source>
        <strain evidence="2 3">CCNP 1315</strain>
    </source>
</reference>
<dbReference type="SUPFAM" id="SSF52540">
    <property type="entry name" value="P-loop containing nucleoside triphosphate hydrolases"/>
    <property type="match status" value="1"/>
</dbReference>
<dbReference type="Gene3D" id="3.40.50.300">
    <property type="entry name" value="P-loop containing nucleotide triphosphate hydrolases"/>
    <property type="match status" value="1"/>
</dbReference>
<dbReference type="EMBL" id="JAYGHT010000077">
    <property type="protein sequence ID" value="MEA5520271.1"/>
    <property type="molecule type" value="Genomic_DNA"/>
</dbReference>
<protein>
    <recommendedName>
        <fullName evidence="1">Double-GTPase 2 domain-containing protein</fullName>
    </recommendedName>
</protein>